<evidence type="ECO:0000256" key="21">
    <source>
        <dbReference type="SAM" id="Phobius"/>
    </source>
</evidence>
<dbReference type="FunFam" id="3.30.200.20:FF:000178">
    <property type="entry name" value="serine/threonine-protein kinase PBS1-like"/>
    <property type="match status" value="1"/>
</dbReference>
<evidence type="ECO:0000256" key="5">
    <source>
        <dbReference type="ARBA" id="ARBA00022679"/>
    </source>
</evidence>
<evidence type="ECO:0000256" key="4">
    <source>
        <dbReference type="ARBA" id="ARBA00022553"/>
    </source>
</evidence>
<evidence type="ECO:0000256" key="13">
    <source>
        <dbReference type="ARBA" id="ARBA00023136"/>
    </source>
</evidence>
<dbReference type="Pfam" id="PF08276">
    <property type="entry name" value="PAN_2"/>
    <property type="match status" value="1"/>
</dbReference>
<dbReference type="Gene3D" id="1.10.510.10">
    <property type="entry name" value="Transferase(Phosphotransferase) domain 1"/>
    <property type="match status" value="1"/>
</dbReference>
<name>A0AA39D5F8_VITRO</name>
<comment type="catalytic activity">
    <reaction evidence="17 19">
        <text>L-threonyl-[protein] + ATP = O-phospho-L-threonyl-[protein] + ADP + H(+)</text>
        <dbReference type="Rhea" id="RHEA:46608"/>
        <dbReference type="Rhea" id="RHEA-COMP:11060"/>
        <dbReference type="Rhea" id="RHEA-COMP:11605"/>
        <dbReference type="ChEBI" id="CHEBI:15378"/>
        <dbReference type="ChEBI" id="CHEBI:30013"/>
        <dbReference type="ChEBI" id="CHEBI:30616"/>
        <dbReference type="ChEBI" id="CHEBI:61977"/>
        <dbReference type="ChEBI" id="CHEBI:456216"/>
        <dbReference type="EC" id="2.7.11.1"/>
    </reaction>
</comment>
<gene>
    <name evidence="26" type="ORF">PVL29_025217</name>
</gene>
<keyword evidence="8" id="KW-0430">Lectin</keyword>
<dbReference type="InterPro" id="IPR008271">
    <property type="entry name" value="Ser/Thr_kinase_AS"/>
</dbReference>
<dbReference type="GO" id="GO:0030246">
    <property type="term" value="F:carbohydrate binding"/>
    <property type="evidence" value="ECO:0007669"/>
    <property type="project" value="UniProtKB-KW"/>
</dbReference>
<evidence type="ECO:0000256" key="1">
    <source>
        <dbReference type="ARBA" id="ARBA00004479"/>
    </source>
</evidence>
<evidence type="ECO:0000313" key="27">
    <source>
        <dbReference type="Proteomes" id="UP001168098"/>
    </source>
</evidence>
<dbReference type="PIRSF" id="PIRSF000641">
    <property type="entry name" value="SRK"/>
    <property type="match status" value="1"/>
</dbReference>
<evidence type="ECO:0000256" key="16">
    <source>
        <dbReference type="ARBA" id="ARBA00023180"/>
    </source>
</evidence>
<evidence type="ECO:0000256" key="12">
    <source>
        <dbReference type="ARBA" id="ARBA00022989"/>
    </source>
</evidence>
<dbReference type="EMBL" id="JARBHA010000019">
    <property type="protein sequence ID" value="KAJ9671409.1"/>
    <property type="molecule type" value="Genomic_DNA"/>
</dbReference>
<dbReference type="InterPro" id="IPR011009">
    <property type="entry name" value="Kinase-like_dom_sf"/>
</dbReference>
<dbReference type="GO" id="GO:0016020">
    <property type="term" value="C:membrane"/>
    <property type="evidence" value="ECO:0007669"/>
    <property type="project" value="UniProtKB-SubCell"/>
</dbReference>
<comment type="caution">
    <text evidence="26">The sequence shown here is derived from an EMBL/GenBank/DDBJ whole genome shotgun (WGS) entry which is preliminary data.</text>
</comment>
<dbReference type="InterPro" id="IPR001480">
    <property type="entry name" value="Bulb-type_lectin_dom"/>
</dbReference>
<evidence type="ECO:0000256" key="20">
    <source>
        <dbReference type="PROSITE-ProRule" id="PRU10141"/>
    </source>
</evidence>
<dbReference type="PROSITE" id="PS00108">
    <property type="entry name" value="PROTEIN_KINASE_ST"/>
    <property type="match status" value="1"/>
</dbReference>
<protein>
    <recommendedName>
        <fullName evidence="19">Receptor-like serine/threonine-protein kinase</fullName>
        <ecNumber evidence="19">2.7.11.1</ecNumber>
    </recommendedName>
</protein>
<keyword evidence="15" id="KW-0675">Receptor</keyword>
<comment type="subcellular location">
    <subcellularLocation>
        <location evidence="1">Membrane</location>
        <topology evidence="1">Single-pass type I membrane protein</topology>
    </subcellularLocation>
</comment>
<dbReference type="InterPro" id="IPR024171">
    <property type="entry name" value="SRK-like_kinase"/>
</dbReference>
<reference evidence="26 27" key="1">
    <citation type="journal article" date="2023" name="BMC Biotechnol.">
        <title>Vitis rotundifolia cv Carlos genome sequencing.</title>
        <authorList>
            <person name="Huff M."/>
            <person name="Hulse-Kemp A."/>
            <person name="Scheffler B."/>
            <person name="Youngblood R."/>
            <person name="Simpson S."/>
            <person name="Babiker E."/>
            <person name="Staton M."/>
        </authorList>
    </citation>
    <scope>NUCLEOTIDE SEQUENCE [LARGE SCALE GENOMIC DNA]</scope>
    <source>
        <tissue evidence="26">Leaf</tissue>
    </source>
</reference>
<feature type="domain" description="Protein kinase" evidence="23">
    <location>
        <begin position="514"/>
        <end position="797"/>
    </location>
</feature>
<evidence type="ECO:0000256" key="6">
    <source>
        <dbReference type="ARBA" id="ARBA00022692"/>
    </source>
</evidence>
<dbReference type="Gene3D" id="3.30.200.20">
    <property type="entry name" value="Phosphorylase Kinase, domain 1"/>
    <property type="match status" value="1"/>
</dbReference>
<feature type="transmembrane region" description="Helical" evidence="21">
    <location>
        <begin position="447"/>
        <end position="473"/>
    </location>
</feature>
<keyword evidence="16" id="KW-0325">Glycoprotein</keyword>
<evidence type="ECO:0000256" key="3">
    <source>
        <dbReference type="ARBA" id="ARBA00022536"/>
    </source>
</evidence>
<evidence type="ECO:0000256" key="18">
    <source>
        <dbReference type="ARBA" id="ARBA00048679"/>
    </source>
</evidence>
<keyword evidence="5 19" id="KW-0808">Transferase</keyword>
<evidence type="ECO:0000259" key="23">
    <source>
        <dbReference type="PROSITE" id="PS50011"/>
    </source>
</evidence>
<dbReference type="PROSITE" id="PS00107">
    <property type="entry name" value="PROTEIN_KINASE_ATP"/>
    <property type="match status" value="1"/>
</dbReference>
<evidence type="ECO:0000259" key="25">
    <source>
        <dbReference type="PROSITE" id="PS50948"/>
    </source>
</evidence>
<evidence type="ECO:0000256" key="22">
    <source>
        <dbReference type="SAM" id="SignalP"/>
    </source>
</evidence>
<dbReference type="SUPFAM" id="SSF51110">
    <property type="entry name" value="alpha-D-mannose-specific plant lectins"/>
    <property type="match status" value="1"/>
</dbReference>
<feature type="chain" id="PRO_5041436220" description="Receptor-like serine/threonine-protein kinase" evidence="22">
    <location>
        <begin position="25"/>
        <end position="825"/>
    </location>
</feature>
<keyword evidence="9 19" id="KW-0547">Nucleotide-binding</keyword>
<dbReference type="InterPro" id="IPR036426">
    <property type="entry name" value="Bulb-type_lectin_dom_sf"/>
</dbReference>
<proteinExistence type="inferred from homology"/>
<dbReference type="InterPro" id="IPR017441">
    <property type="entry name" value="Protein_kinase_ATP_BS"/>
</dbReference>
<dbReference type="PROSITE" id="PS50011">
    <property type="entry name" value="PROTEIN_KINASE_DOM"/>
    <property type="match status" value="1"/>
</dbReference>
<dbReference type="SMART" id="SM00108">
    <property type="entry name" value="B_lectin"/>
    <property type="match status" value="1"/>
</dbReference>
<organism evidence="26 27">
    <name type="scientific">Vitis rotundifolia</name>
    <name type="common">Muscadine grape</name>
    <dbReference type="NCBI Taxonomy" id="103349"/>
    <lineage>
        <taxon>Eukaryota</taxon>
        <taxon>Viridiplantae</taxon>
        <taxon>Streptophyta</taxon>
        <taxon>Embryophyta</taxon>
        <taxon>Tracheophyta</taxon>
        <taxon>Spermatophyta</taxon>
        <taxon>Magnoliopsida</taxon>
        <taxon>eudicotyledons</taxon>
        <taxon>Gunneridae</taxon>
        <taxon>Pentapetalae</taxon>
        <taxon>rosids</taxon>
        <taxon>Vitales</taxon>
        <taxon>Vitaceae</taxon>
        <taxon>Viteae</taxon>
        <taxon>Vitis</taxon>
    </lineage>
</organism>
<keyword evidence="6 21" id="KW-0812">Transmembrane</keyword>
<dbReference type="EC" id="2.7.11.1" evidence="19"/>
<dbReference type="SUPFAM" id="SSF56112">
    <property type="entry name" value="Protein kinase-like (PK-like)"/>
    <property type="match status" value="1"/>
</dbReference>
<evidence type="ECO:0000256" key="19">
    <source>
        <dbReference type="PIRNR" id="PIRNR000641"/>
    </source>
</evidence>
<dbReference type="GO" id="GO:0004674">
    <property type="term" value="F:protein serine/threonine kinase activity"/>
    <property type="evidence" value="ECO:0007669"/>
    <property type="project" value="UniProtKB-KW"/>
</dbReference>
<dbReference type="GO" id="GO:0005524">
    <property type="term" value="F:ATP binding"/>
    <property type="evidence" value="ECO:0007669"/>
    <property type="project" value="UniProtKB-UniRule"/>
</dbReference>
<feature type="domain" description="Apple" evidence="25">
    <location>
        <begin position="351"/>
        <end position="436"/>
    </location>
</feature>
<keyword evidence="12 21" id="KW-1133">Transmembrane helix</keyword>
<evidence type="ECO:0000313" key="26">
    <source>
        <dbReference type="EMBL" id="KAJ9671409.1"/>
    </source>
</evidence>
<dbReference type="InterPro" id="IPR051343">
    <property type="entry name" value="G-type_lectin_kinases/EP1-like"/>
</dbReference>
<dbReference type="Pfam" id="PF00069">
    <property type="entry name" value="Pkinase"/>
    <property type="match status" value="1"/>
</dbReference>
<keyword evidence="3" id="KW-0245">EGF-like domain</keyword>
<dbReference type="CDD" id="cd14066">
    <property type="entry name" value="STKc_IRAK"/>
    <property type="match status" value="1"/>
</dbReference>
<dbReference type="Gene3D" id="2.90.10.10">
    <property type="entry name" value="Bulb-type lectin domain"/>
    <property type="match status" value="1"/>
</dbReference>
<evidence type="ECO:0000256" key="2">
    <source>
        <dbReference type="ARBA" id="ARBA00022527"/>
    </source>
</evidence>
<dbReference type="AlphaFoldDB" id="A0AA39D5F8"/>
<dbReference type="PROSITE" id="PS50948">
    <property type="entry name" value="PAN"/>
    <property type="match status" value="1"/>
</dbReference>
<evidence type="ECO:0000256" key="9">
    <source>
        <dbReference type="ARBA" id="ARBA00022741"/>
    </source>
</evidence>
<comment type="similarity">
    <text evidence="19">Belongs to the protein kinase superfamily. Ser/Thr protein kinase family.</text>
</comment>
<keyword evidence="14" id="KW-1015">Disulfide bond</keyword>
<keyword evidence="4" id="KW-0597">Phosphoprotein</keyword>
<evidence type="ECO:0000256" key="14">
    <source>
        <dbReference type="ARBA" id="ARBA00023157"/>
    </source>
</evidence>
<evidence type="ECO:0000256" key="11">
    <source>
        <dbReference type="ARBA" id="ARBA00022840"/>
    </source>
</evidence>
<evidence type="ECO:0000256" key="7">
    <source>
        <dbReference type="ARBA" id="ARBA00022729"/>
    </source>
</evidence>
<dbReference type="PANTHER" id="PTHR47976:SF30">
    <property type="entry name" value="RECEPTOR-LIKE SERINE_THREONINE-PROTEIN KINASE"/>
    <property type="match status" value="1"/>
</dbReference>
<evidence type="ECO:0000256" key="10">
    <source>
        <dbReference type="ARBA" id="ARBA00022777"/>
    </source>
</evidence>
<sequence>MAIAGVKRAIQLLVLFLSPLILSAYFSNHPSVNVPTSWQNVYNSDGWQFNDNTHVRPILALDLNGQPSFGFGFLRNGTTNTFYLVTLKIAIIPNSSFSNYGPPPVVLWSANPNRPVEDNATLELTVNGTLVLTDADGTPVWSANTSGAFVTGMNLSLGGNLKLVNGSGSVVWQSYSFPTNTWLPEQRLRIGRNLTASVSMSNLSSGMFYLSITRHGINAYIKSVPPQRYKTLRFNANNATYLGFGIGSLTLSGNYVTYNQIEKGDFQFMRMEPDGHLNVYQLIDGYEETLYSDLLKDEHYGDCAYPTVCGNYGVCFEGQCSCAGGGSSIYFRQLNATAASFGCREVTPLSCPDAQLHTFLEVMNVTCFNFAPQLSNIDAESCRRECLKNCSCKAAMFRYQDNTSIGTCYLPTQIFSLMAIRKEVFNYNALAFIKVQRSTHKKSKSSLVSVLVPSILAPLLCFAFFISVCYHYVMQKGRKNIEGKQRENSGDESSIHLFNEMKKFSFEDLSNATQEFGVKLGGGGFGDVFEGMLGDGTRVAVKRLGSHVGQGRKEFLAEVKTIGSIHHFNLVRLVGYCAERSNRLLVYEFMCNGSLDKWIFNQDQEQTLNWATRKKIIHGIAEGLKYLHVHCNPNIIHFDIKPQNILLDEKFNVKISDFGLAKLISRDQSHVTTVAKGTPGYMAPEFIRDRKFSAKIDVYSFGILILEIICGRKNRDSSQVDYLIDMVKVKAEEGQLSDLVDDRNEDMQCHKEEAVKLLRIGISCLQTDHHKRPSVSQVIHVLEGSMDVEPITDYSFLSMFPMDSPLEANRAISAPLIASVLSGPR</sequence>
<feature type="signal peptide" evidence="22">
    <location>
        <begin position="1"/>
        <end position="24"/>
    </location>
</feature>
<dbReference type="InterPro" id="IPR003609">
    <property type="entry name" value="Pan_app"/>
</dbReference>
<keyword evidence="13 21" id="KW-0472">Membrane</keyword>
<evidence type="ECO:0000256" key="8">
    <source>
        <dbReference type="ARBA" id="ARBA00022734"/>
    </source>
</evidence>
<feature type="binding site" evidence="20">
    <location>
        <position position="542"/>
    </location>
    <ligand>
        <name>ATP</name>
        <dbReference type="ChEBI" id="CHEBI:30616"/>
    </ligand>
</feature>
<dbReference type="SMART" id="SM00220">
    <property type="entry name" value="S_TKc"/>
    <property type="match status" value="1"/>
</dbReference>
<evidence type="ECO:0000259" key="24">
    <source>
        <dbReference type="PROSITE" id="PS50927"/>
    </source>
</evidence>
<keyword evidence="7 22" id="KW-0732">Signal</keyword>
<keyword evidence="11 19" id="KW-0067">ATP-binding</keyword>
<dbReference type="Pfam" id="PF01453">
    <property type="entry name" value="B_lectin"/>
    <property type="match status" value="1"/>
</dbReference>
<evidence type="ECO:0000256" key="17">
    <source>
        <dbReference type="ARBA" id="ARBA00047899"/>
    </source>
</evidence>
<dbReference type="InterPro" id="IPR000719">
    <property type="entry name" value="Prot_kinase_dom"/>
</dbReference>
<keyword evidence="2 19" id="KW-0723">Serine/threonine-protein kinase</keyword>
<dbReference type="CDD" id="cd01098">
    <property type="entry name" value="PAN_AP_plant"/>
    <property type="match status" value="1"/>
</dbReference>
<dbReference type="PANTHER" id="PTHR47976">
    <property type="entry name" value="G-TYPE LECTIN S-RECEPTOR-LIKE SERINE/THREONINE-PROTEIN KINASE SD2-5"/>
    <property type="match status" value="1"/>
</dbReference>
<dbReference type="Proteomes" id="UP001168098">
    <property type="component" value="Unassembled WGS sequence"/>
</dbReference>
<accession>A0AA39D5F8</accession>
<keyword evidence="27" id="KW-1185">Reference proteome</keyword>
<dbReference type="PROSITE" id="PS50927">
    <property type="entry name" value="BULB_LECTIN"/>
    <property type="match status" value="1"/>
</dbReference>
<evidence type="ECO:0000256" key="15">
    <source>
        <dbReference type="ARBA" id="ARBA00023170"/>
    </source>
</evidence>
<feature type="domain" description="Bulb-type lectin" evidence="24">
    <location>
        <begin position="46"/>
        <end position="176"/>
    </location>
</feature>
<dbReference type="FunFam" id="1.10.510.10:FF:000248">
    <property type="entry name" value="S-receptor-like kinase 5"/>
    <property type="match status" value="1"/>
</dbReference>
<comment type="catalytic activity">
    <reaction evidence="18 19">
        <text>L-seryl-[protein] + ATP = O-phospho-L-seryl-[protein] + ADP + H(+)</text>
        <dbReference type="Rhea" id="RHEA:17989"/>
        <dbReference type="Rhea" id="RHEA-COMP:9863"/>
        <dbReference type="Rhea" id="RHEA-COMP:11604"/>
        <dbReference type="ChEBI" id="CHEBI:15378"/>
        <dbReference type="ChEBI" id="CHEBI:29999"/>
        <dbReference type="ChEBI" id="CHEBI:30616"/>
        <dbReference type="ChEBI" id="CHEBI:83421"/>
        <dbReference type="ChEBI" id="CHEBI:456216"/>
        <dbReference type="EC" id="2.7.11.1"/>
    </reaction>
</comment>
<keyword evidence="10 19" id="KW-0418">Kinase</keyword>